<accession>A0A0U0S4N3</accession>
<dbReference type="EMBL" id="CSAE01000540">
    <property type="protein sequence ID" value="COW47629.1"/>
    <property type="molecule type" value="Genomic_DNA"/>
</dbReference>
<dbReference type="AlphaFoldDB" id="A0A0U0S4N3"/>
<evidence type="ECO:0000313" key="3">
    <source>
        <dbReference type="Proteomes" id="UP000038802"/>
    </source>
</evidence>
<evidence type="ECO:0000313" key="2">
    <source>
        <dbReference type="EMBL" id="COW47629.1"/>
    </source>
</evidence>
<protein>
    <submittedName>
        <fullName evidence="2">Uncharacterized protein</fullName>
    </submittedName>
</protein>
<proteinExistence type="predicted"/>
<dbReference type="Proteomes" id="UP000038802">
    <property type="component" value="Unassembled WGS sequence"/>
</dbReference>
<feature type="region of interest" description="Disordered" evidence="1">
    <location>
        <begin position="1"/>
        <end position="25"/>
    </location>
</feature>
<feature type="region of interest" description="Disordered" evidence="1">
    <location>
        <begin position="44"/>
        <end position="67"/>
    </location>
</feature>
<sequence length="135" mass="14892">MSGQRKEQQVTAIGQGPPRRRRHNAEPYWERLVELPTAFVRDEHRRVESSGRWRGAHRIGPRSSVVSPVRAATPPQLCLRIVAQSLVLGRLAAPPGDDAHQVVVGMSTATSPCRCAKPLSSVANCPSWLRASWAR</sequence>
<gene>
    <name evidence="2" type="ORF">ERS007703_03718</name>
</gene>
<reference evidence="3" key="1">
    <citation type="submission" date="2015-03" db="EMBL/GenBank/DDBJ databases">
        <authorList>
            <consortium name="Pathogen Informatics"/>
        </authorList>
    </citation>
    <scope>NUCLEOTIDE SEQUENCE [LARGE SCALE GENOMIC DNA]</scope>
    <source>
        <strain evidence="3">K00500041</strain>
    </source>
</reference>
<evidence type="ECO:0000256" key="1">
    <source>
        <dbReference type="SAM" id="MobiDB-lite"/>
    </source>
</evidence>
<name>A0A0U0S4N3_MYCTX</name>
<organism evidence="2 3">
    <name type="scientific">Mycobacterium tuberculosis</name>
    <dbReference type="NCBI Taxonomy" id="1773"/>
    <lineage>
        <taxon>Bacteria</taxon>
        <taxon>Bacillati</taxon>
        <taxon>Actinomycetota</taxon>
        <taxon>Actinomycetes</taxon>
        <taxon>Mycobacteriales</taxon>
        <taxon>Mycobacteriaceae</taxon>
        <taxon>Mycobacterium</taxon>
        <taxon>Mycobacterium tuberculosis complex</taxon>
    </lineage>
</organism>